<reference evidence="1" key="1">
    <citation type="submission" date="2021-05" db="UniProtKB">
        <authorList>
            <consortium name="EnsemblPlants"/>
        </authorList>
    </citation>
    <scope>IDENTIFICATION</scope>
    <source>
        <strain evidence="1">subsp. malaccensis</strain>
    </source>
</reference>
<dbReference type="Proteomes" id="UP000012960">
    <property type="component" value="Unplaced"/>
</dbReference>
<dbReference type="AlphaFoldDB" id="A0A804KRK9"/>
<dbReference type="InParanoid" id="A0A804KRK9"/>
<organism evidence="1 2">
    <name type="scientific">Musa acuminata subsp. malaccensis</name>
    <name type="common">Wild banana</name>
    <name type="synonym">Musa malaccensis</name>
    <dbReference type="NCBI Taxonomy" id="214687"/>
    <lineage>
        <taxon>Eukaryota</taxon>
        <taxon>Viridiplantae</taxon>
        <taxon>Streptophyta</taxon>
        <taxon>Embryophyta</taxon>
        <taxon>Tracheophyta</taxon>
        <taxon>Spermatophyta</taxon>
        <taxon>Magnoliopsida</taxon>
        <taxon>Liliopsida</taxon>
        <taxon>Zingiberales</taxon>
        <taxon>Musaceae</taxon>
        <taxon>Musa</taxon>
    </lineage>
</organism>
<sequence length="49" mass="5415">MAQIYCCYDGTDQFRGVEPGERSACHGHRGLQGRIASFQLAEALDDLPM</sequence>
<accession>A0A804KRK9</accession>
<protein>
    <submittedName>
        <fullName evidence="1">Uncharacterized protein</fullName>
    </submittedName>
</protein>
<dbReference type="EnsemblPlants" id="Ma10_t01980.1">
    <property type="protein sequence ID" value="Ma10_p01980.1"/>
    <property type="gene ID" value="Ma10_g01980"/>
</dbReference>
<proteinExistence type="predicted"/>
<dbReference type="Gramene" id="Ma10_t01980.1">
    <property type="protein sequence ID" value="Ma10_p01980.1"/>
    <property type="gene ID" value="Ma10_g01980"/>
</dbReference>
<evidence type="ECO:0000313" key="2">
    <source>
        <dbReference type="Proteomes" id="UP000012960"/>
    </source>
</evidence>
<evidence type="ECO:0000313" key="1">
    <source>
        <dbReference type="EnsemblPlants" id="Ma10_p01980.1"/>
    </source>
</evidence>
<name>A0A804KRK9_MUSAM</name>
<keyword evidence="2" id="KW-1185">Reference proteome</keyword>